<dbReference type="EMBL" id="VSRR010000833">
    <property type="protein sequence ID" value="MPC20098.1"/>
    <property type="molecule type" value="Genomic_DNA"/>
</dbReference>
<keyword evidence="3" id="KW-1185">Reference proteome</keyword>
<evidence type="ECO:0000313" key="2">
    <source>
        <dbReference type="EMBL" id="MPC20098.1"/>
    </source>
</evidence>
<dbReference type="Proteomes" id="UP000324222">
    <property type="component" value="Unassembled WGS sequence"/>
</dbReference>
<accession>A0A5B7DFK2</accession>
<comment type="caution">
    <text evidence="2">The sequence shown here is derived from an EMBL/GenBank/DDBJ whole genome shotgun (WGS) entry which is preliminary data.</text>
</comment>
<sequence length="82" mass="9556">MRRKEGRQVVMITAMLRVRLERGRQRQTPSSGYATCEETENKERVLRGTRRDVGLSPEIAKIETSLGTGREWWRLTTPQTPR</sequence>
<reference evidence="2 3" key="1">
    <citation type="submission" date="2019-05" db="EMBL/GenBank/DDBJ databases">
        <title>Another draft genome of Portunus trituberculatus and its Hox gene families provides insights of decapod evolution.</title>
        <authorList>
            <person name="Jeong J.-H."/>
            <person name="Song I."/>
            <person name="Kim S."/>
            <person name="Choi T."/>
            <person name="Kim D."/>
            <person name="Ryu S."/>
            <person name="Kim W."/>
        </authorList>
    </citation>
    <scope>NUCLEOTIDE SEQUENCE [LARGE SCALE GENOMIC DNA]</scope>
    <source>
        <tissue evidence="2">Muscle</tissue>
    </source>
</reference>
<name>A0A5B7DFK2_PORTR</name>
<proteinExistence type="predicted"/>
<evidence type="ECO:0000313" key="3">
    <source>
        <dbReference type="Proteomes" id="UP000324222"/>
    </source>
</evidence>
<feature type="region of interest" description="Disordered" evidence="1">
    <location>
        <begin position="22"/>
        <end position="41"/>
    </location>
</feature>
<organism evidence="2 3">
    <name type="scientific">Portunus trituberculatus</name>
    <name type="common">Swimming crab</name>
    <name type="synonym">Neptunus trituberculatus</name>
    <dbReference type="NCBI Taxonomy" id="210409"/>
    <lineage>
        <taxon>Eukaryota</taxon>
        <taxon>Metazoa</taxon>
        <taxon>Ecdysozoa</taxon>
        <taxon>Arthropoda</taxon>
        <taxon>Crustacea</taxon>
        <taxon>Multicrustacea</taxon>
        <taxon>Malacostraca</taxon>
        <taxon>Eumalacostraca</taxon>
        <taxon>Eucarida</taxon>
        <taxon>Decapoda</taxon>
        <taxon>Pleocyemata</taxon>
        <taxon>Brachyura</taxon>
        <taxon>Eubrachyura</taxon>
        <taxon>Portunoidea</taxon>
        <taxon>Portunidae</taxon>
        <taxon>Portuninae</taxon>
        <taxon>Portunus</taxon>
    </lineage>
</organism>
<gene>
    <name evidence="2" type="ORF">E2C01_013029</name>
</gene>
<evidence type="ECO:0000256" key="1">
    <source>
        <dbReference type="SAM" id="MobiDB-lite"/>
    </source>
</evidence>
<dbReference type="AlphaFoldDB" id="A0A5B7DFK2"/>
<protein>
    <submittedName>
        <fullName evidence="2">Uncharacterized protein</fullName>
    </submittedName>
</protein>